<gene>
    <name evidence="1" type="ORF">CCR75_003659</name>
</gene>
<name>A0A976ILI3_BRELC</name>
<dbReference type="AlphaFoldDB" id="A0A976ILI3"/>
<organism evidence="1 2">
    <name type="scientific">Bremia lactucae</name>
    <name type="common">Lettuce downy mildew</name>
    <dbReference type="NCBI Taxonomy" id="4779"/>
    <lineage>
        <taxon>Eukaryota</taxon>
        <taxon>Sar</taxon>
        <taxon>Stramenopiles</taxon>
        <taxon>Oomycota</taxon>
        <taxon>Peronosporomycetes</taxon>
        <taxon>Peronosporales</taxon>
        <taxon>Peronosporaceae</taxon>
        <taxon>Bremia</taxon>
    </lineage>
</organism>
<keyword evidence="2" id="KW-1185">Reference proteome</keyword>
<dbReference type="GeneID" id="94347424"/>
<evidence type="ECO:0000313" key="1">
    <source>
        <dbReference type="EMBL" id="TDH74010.1"/>
    </source>
</evidence>
<reference evidence="1 2" key="1">
    <citation type="journal article" date="2021" name="Genome Biol.">
        <title>AFLAP: assembly-free linkage analysis pipeline using k-mers from genome sequencing data.</title>
        <authorList>
            <person name="Fletcher K."/>
            <person name="Zhang L."/>
            <person name="Gil J."/>
            <person name="Han R."/>
            <person name="Cavanaugh K."/>
            <person name="Michelmore R."/>
        </authorList>
    </citation>
    <scope>NUCLEOTIDE SEQUENCE [LARGE SCALE GENOMIC DNA]</scope>
    <source>
        <strain evidence="1 2">SF5</strain>
    </source>
</reference>
<accession>A0A976ILI3</accession>
<dbReference type="KEGG" id="blac:94347424"/>
<proteinExistence type="predicted"/>
<dbReference type="EMBL" id="SHOA02000018">
    <property type="protein sequence ID" value="TDH74010.1"/>
    <property type="molecule type" value="Genomic_DNA"/>
</dbReference>
<dbReference type="RefSeq" id="XP_067823508.1">
    <property type="nucleotide sequence ID" value="XM_067961753.1"/>
</dbReference>
<comment type="caution">
    <text evidence="1">The sequence shown here is derived from an EMBL/GenBank/DDBJ whole genome shotgun (WGS) entry which is preliminary data.</text>
</comment>
<dbReference type="Proteomes" id="UP000294530">
    <property type="component" value="Unassembled WGS sequence"/>
</dbReference>
<dbReference type="OrthoDB" id="66697at2759"/>
<protein>
    <submittedName>
        <fullName evidence="1">Uncharacterized protein</fullName>
    </submittedName>
</protein>
<evidence type="ECO:0000313" key="2">
    <source>
        <dbReference type="Proteomes" id="UP000294530"/>
    </source>
</evidence>
<sequence>MCKRLKTTIENSIKSIDQSVLDAELSSINALLQEEETSQKQTWQIGKRVKTLLESHKDLPLATQLDAYFLWGAALARLASLHEDSTLATAAADKFEQMKLLSQNDVHEDAVDAALGPVGFSLWGSSLLIVAIETQSQKVLKHALEKFQQAVHVDGGTTFETRFQYAKALKEGGDLVVFLDPQKGISKSTNSYYIEALNECKKLETIYQNEKILDQKQETDDDFVTLDDFAAVKLLEAVLYSQMEDATSRDAFYRTLSIFQSAMVVNCGKIEALIELTTYYGIRVLSSATNGVDLSLLEWIQLFDALEAQYTTILREVGFDLQAWHDGWKKHDMPFKLCQEEEDFHAQVPHLLHSLGKGFAAFVKAFKVTKTDPRWTKTVNLLQFAHCLHDQLGSYELACLYAFPAYQDEDQCRIWLETAHSYGALEDEFDVDQFHTMHEKAWFQCLTHPLEQDDAWEQDEEDGRVLTP</sequence>